<sequence length="105" mass="11284">MQYSVSLRGLGGTVDSESALKFAGTLSRVRALALSSLPEGQPESLRSSCCGLPIHKKANQTCSSPILGYLCSVYLERVELAACAKRNVRDGKVMVTIYQDSAFII</sequence>
<accession>A0AAV3YXH4</accession>
<evidence type="ECO:0000313" key="2">
    <source>
        <dbReference type="Proteomes" id="UP000735302"/>
    </source>
</evidence>
<dbReference type="Proteomes" id="UP000735302">
    <property type="component" value="Unassembled WGS sequence"/>
</dbReference>
<gene>
    <name evidence="1" type="ORF">PoB_001409000</name>
</gene>
<dbReference type="AlphaFoldDB" id="A0AAV3YXH4"/>
<keyword evidence="2" id="KW-1185">Reference proteome</keyword>
<organism evidence="1 2">
    <name type="scientific">Plakobranchus ocellatus</name>
    <dbReference type="NCBI Taxonomy" id="259542"/>
    <lineage>
        <taxon>Eukaryota</taxon>
        <taxon>Metazoa</taxon>
        <taxon>Spiralia</taxon>
        <taxon>Lophotrochozoa</taxon>
        <taxon>Mollusca</taxon>
        <taxon>Gastropoda</taxon>
        <taxon>Heterobranchia</taxon>
        <taxon>Euthyneura</taxon>
        <taxon>Panpulmonata</taxon>
        <taxon>Sacoglossa</taxon>
        <taxon>Placobranchoidea</taxon>
        <taxon>Plakobranchidae</taxon>
        <taxon>Plakobranchus</taxon>
    </lineage>
</organism>
<name>A0AAV3YXH4_9GAST</name>
<proteinExistence type="predicted"/>
<evidence type="ECO:0000313" key="1">
    <source>
        <dbReference type="EMBL" id="GFN87584.1"/>
    </source>
</evidence>
<protein>
    <submittedName>
        <fullName evidence="1">Uncharacterized protein</fullName>
    </submittedName>
</protein>
<dbReference type="EMBL" id="BLXT01001728">
    <property type="protein sequence ID" value="GFN87584.1"/>
    <property type="molecule type" value="Genomic_DNA"/>
</dbReference>
<reference evidence="1 2" key="1">
    <citation type="journal article" date="2021" name="Elife">
        <title>Chloroplast acquisition without the gene transfer in kleptoplastic sea slugs, Plakobranchus ocellatus.</title>
        <authorList>
            <person name="Maeda T."/>
            <person name="Takahashi S."/>
            <person name="Yoshida T."/>
            <person name="Shimamura S."/>
            <person name="Takaki Y."/>
            <person name="Nagai Y."/>
            <person name="Toyoda A."/>
            <person name="Suzuki Y."/>
            <person name="Arimoto A."/>
            <person name="Ishii H."/>
            <person name="Satoh N."/>
            <person name="Nishiyama T."/>
            <person name="Hasebe M."/>
            <person name="Maruyama T."/>
            <person name="Minagawa J."/>
            <person name="Obokata J."/>
            <person name="Shigenobu S."/>
        </authorList>
    </citation>
    <scope>NUCLEOTIDE SEQUENCE [LARGE SCALE GENOMIC DNA]</scope>
</reference>
<comment type="caution">
    <text evidence="1">The sequence shown here is derived from an EMBL/GenBank/DDBJ whole genome shotgun (WGS) entry which is preliminary data.</text>
</comment>